<feature type="transmembrane region" description="Helical" evidence="1">
    <location>
        <begin position="286"/>
        <end position="306"/>
    </location>
</feature>
<dbReference type="AlphaFoldDB" id="A0AAW2ZM78"/>
<feature type="transmembrane region" description="Helical" evidence="1">
    <location>
        <begin position="245"/>
        <end position="265"/>
    </location>
</feature>
<evidence type="ECO:0000313" key="3">
    <source>
        <dbReference type="Proteomes" id="UP001431209"/>
    </source>
</evidence>
<accession>A0AAW2ZM78</accession>
<reference evidence="2 3" key="1">
    <citation type="submission" date="2024-03" db="EMBL/GenBank/DDBJ databases">
        <title>The Acrasis kona genome and developmental transcriptomes reveal deep origins of eukaryotic multicellular pathways.</title>
        <authorList>
            <person name="Sheikh S."/>
            <person name="Fu C.-J."/>
            <person name="Brown M.W."/>
            <person name="Baldauf S.L."/>
        </authorList>
    </citation>
    <scope>NUCLEOTIDE SEQUENCE [LARGE SCALE GENOMIC DNA]</scope>
    <source>
        <strain evidence="2 3">ATCC MYA-3509</strain>
    </source>
</reference>
<gene>
    <name evidence="2" type="ORF">AKO1_009393</name>
</gene>
<evidence type="ECO:0000313" key="2">
    <source>
        <dbReference type="EMBL" id="KAL0490073.1"/>
    </source>
</evidence>
<keyword evidence="1" id="KW-0472">Membrane</keyword>
<dbReference type="PANTHER" id="PTHR39074">
    <property type="entry name" value="AGAP007547-PA"/>
    <property type="match status" value="1"/>
</dbReference>
<keyword evidence="1" id="KW-0812">Transmembrane</keyword>
<sequence length="308" mass="35404">MSQRRHTAPELQEQYSDLPISDKKPTQKGVSLRSYYPVLTGLLFVLVLTFCMWGLPLFIMSDWKEICGRSGSCFPDKATCDCKCFDGINKKGYGRGGYKYIYYNSESTTFIIFVIVSTYIVMGERAIGHLTKLLLNRNLSLYAFIGFAATVFPNFYSASAHFNYFNDNIHHLHMHQTYFTLTELLITFCILRTAHADFSDQNSIYSWIGLSISLTHLVQSTKDQTIQNLFVKSNERNRYIPYRDIAFFTSDFIIICYFIFRLNLVQRIKMLLSGKASEANKTLKRDIVVVGFFVFVNVMILSNVTFGG</sequence>
<evidence type="ECO:0000256" key="1">
    <source>
        <dbReference type="SAM" id="Phobius"/>
    </source>
</evidence>
<dbReference type="Proteomes" id="UP001431209">
    <property type="component" value="Unassembled WGS sequence"/>
</dbReference>
<dbReference type="PANTHER" id="PTHR39074:SF1">
    <property type="entry name" value="AGAP007547-PA"/>
    <property type="match status" value="1"/>
</dbReference>
<feature type="transmembrane region" description="Helical" evidence="1">
    <location>
        <begin position="35"/>
        <end position="59"/>
    </location>
</feature>
<feature type="transmembrane region" description="Helical" evidence="1">
    <location>
        <begin position="100"/>
        <end position="121"/>
    </location>
</feature>
<organism evidence="2 3">
    <name type="scientific">Acrasis kona</name>
    <dbReference type="NCBI Taxonomy" id="1008807"/>
    <lineage>
        <taxon>Eukaryota</taxon>
        <taxon>Discoba</taxon>
        <taxon>Heterolobosea</taxon>
        <taxon>Tetramitia</taxon>
        <taxon>Eutetramitia</taxon>
        <taxon>Acrasidae</taxon>
        <taxon>Acrasis</taxon>
    </lineage>
</organism>
<feature type="transmembrane region" description="Helical" evidence="1">
    <location>
        <begin position="177"/>
        <end position="195"/>
    </location>
</feature>
<protein>
    <submittedName>
        <fullName evidence="2">Uncharacterized protein</fullName>
    </submittedName>
</protein>
<keyword evidence="3" id="KW-1185">Reference proteome</keyword>
<comment type="caution">
    <text evidence="2">The sequence shown here is derived from an EMBL/GenBank/DDBJ whole genome shotgun (WGS) entry which is preliminary data.</text>
</comment>
<name>A0AAW2ZM78_9EUKA</name>
<dbReference type="EMBL" id="JAOPGA020001632">
    <property type="protein sequence ID" value="KAL0490073.1"/>
    <property type="molecule type" value="Genomic_DNA"/>
</dbReference>
<proteinExistence type="predicted"/>
<feature type="transmembrane region" description="Helical" evidence="1">
    <location>
        <begin position="141"/>
        <end position="165"/>
    </location>
</feature>
<keyword evidence="1" id="KW-1133">Transmembrane helix</keyword>